<keyword evidence="2" id="KW-1185">Reference proteome</keyword>
<protein>
    <submittedName>
        <fullName evidence="1">Glycoside hydrolase family 13 protein</fullName>
    </submittedName>
</protein>
<comment type="caution">
    <text evidence="1">The sequence shown here is derived from an EMBL/GenBank/DDBJ whole genome shotgun (WGS) entry which is preliminary data.</text>
</comment>
<gene>
    <name evidence="1" type="ORF">BV22DRAFT_1097195</name>
</gene>
<organism evidence="1 2">
    <name type="scientific">Leucogyrophana mollusca</name>
    <dbReference type="NCBI Taxonomy" id="85980"/>
    <lineage>
        <taxon>Eukaryota</taxon>
        <taxon>Fungi</taxon>
        <taxon>Dikarya</taxon>
        <taxon>Basidiomycota</taxon>
        <taxon>Agaricomycotina</taxon>
        <taxon>Agaricomycetes</taxon>
        <taxon>Agaricomycetidae</taxon>
        <taxon>Boletales</taxon>
        <taxon>Boletales incertae sedis</taxon>
        <taxon>Leucogyrophana</taxon>
    </lineage>
</organism>
<keyword evidence="1" id="KW-0378">Hydrolase</keyword>
<evidence type="ECO:0000313" key="2">
    <source>
        <dbReference type="Proteomes" id="UP000790709"/>
    </source>
</evidence>
<dbReference type="EMBL" id="MU266545">
    <property type="protein sequence ID" value="KAH7921040.1"/>
    <property type="molecule type" value="Genomic_DNA"/>
</dbReference>
<feature type="non-terminal residue" evidence="1">
    <location>
        <position position="530"/>
    </location>
</feature>
<accession>A0ACB8B5V6</accession>
<dbReference type="Proteomes" id="UP000790709">
    <property type="component" value="Unassembled WGS sequence"/>
</dbReference>
<sequence>MNSRYSNLKKWLKDLVWKEYPPALSGMQLGAEGSSQNPLMIQFFTWDSRHRHMSWWEHFENEVPNLVDMGFTQVWLPPPNKAMEKNGRGYDAYDLWDLGEFDQKGAVETRWGTKDQLLKACDAAHRHNLGVVIDAVLNHKLGADRKETFSAVPVDPLNRLRELGKERDIQGWTAFDFPGRLSKYSSFRWTHEHFTGLDWDDLARSNGVYRITSKGHKGWSRWVDKELGNYDYLLGIDIDHRHPHVRQDLFSWGSWILDTTGGSGFRLDAIKHMDRRFLLEFIERSRNKPDRRRLFAVAEYWSADLHLILPYVRAFQGQTAFFDVPLHDNFHQASKLGPSYDLRTILDGTLVKARPGDAVTFVDNHDTQIGQSLESWVSTNFKCQAYALVLLRDGGFPCVFYGDLYPNPECYDESTSHVLEQLLGVRKNFAYGPMRDYFEHKNCIGFVRMGNTDHLGCAVVVSNRSPETRCEGLLCLQYVMLMLSVLLSQEHAGSTYSSFFGCARPVSIDHDGWGLFPSTLDHGQVEVWIK</sequence>
<name>A0ACB8B5V6_9AGAM</name>
<proteinExistence type="predicted"/>
<reference evidence="1" key="1">
    <citation type="journal article" date="2021" name="New Phytol.">
        <title>Evolutionary innovations through gain and loss of genes in the ectomycorrhizal Boletales.</title>
        <authorList>
            <person name="Wu G."/>
            <person name="Miyauchi S."/>
            <person name="Morin E."/>
            <person name="Kuo A."/>
            <person name="Drula E."/>
            <person name="Varga T."/>
            <person name="Kohler A."/>
            <person name="Feng B."/>
            <person name="Cao Y."/>
            <person name="Lipzen A."/>
            <person name="Daum C."/>
            <person name="Hundley H."/>
            <person name="Pangilinan J."/>
            <person name="Johnson J."/>
            <person name="Barry K."/>
            <person name="LaButti K."/>
            <person name="Ng V."/>
            <person name="Ahrendt S."/>
            <person name="Min B."/>
            <person name="Choi I.G."/>
            <person name="Park H."/>
            <person name="Plett J.M."/>
            <person name="Magnuson J."/>
            <person name="Spatafora J.W."/>
            <person name="Nagy L.G."/>
            <person name="Henrissat B."/>
            <person name="Grigoriev I.V."/>
            <person name="Yang Z.L."/>
            <person name="Xu J."/>
            <person name="Martin F.M."/>
        </authorList>
    </citation>
    <scope>NUCLEOTIDE SEQUENCE</scope>
    <source>
        <strain evidence="1">KUC20120723A-06</strain>
    </source>
</reference>
<evidence type="ECO:0000313" key="1">
    <source>
        <dbReference type="EMBL" id="KAH7921040.1"/>
    </source>
</evidence>